<comment type="caution">
    <text evidence="2">The sequence shown here is derived from an EMBL/GenBank/DDBJ whole genome shotgun (WGS) entry which is preliminary data.</text>
</comment>
<keyword evidence="1" id="KW-0812">Transmembrane</keyword>
<reference evidence="2 3" key="1">
    <citation type="submission" date="2019-03" db="EMBL/GenBank/DDBJ databases">
        <title>Genomic Encyclopedia of Type Strains, Phase IV (KMG-IV): sequencing the most valuable type-strain genomes for metagenomic binning, comparative biology and taxonomic classification.</title>
        <authorList>
            <person name="Goeker M."/>
        </authorList>
    </citation>
    <scope>NUCLEOTIDE SEQUENCE [LARGE SCALE GENOMIC DNA]</scope>
    <source>
        <strain evidence="2 3">DSM 101483</strain>
    </source>
</reference>
<dbReference type="AlphaFoldDB" id="A0AA94PL45"/>
<protein>
    <submittedName>
        <fullName evidence="2">Uncharacterized protein</fullName>
    </submittedName>
</protein>
<organism evidence="2 3">
    <name type="scientific">Pseudodesulfovibrio indicus</name>
    <dbReference type="NCBI Taxonomy" id="1716143"/>
    <lineage>
        <taxon>Bacteria</taxon>
        <taxon>Pseudomonadati</taxon>
        <taxon>Thermodesulfobacteriota</taxon>
        <taxon>Desulfovibrionia</taxon>
        <taxon>Desulfovibrionales</taxon>
        <taxon>Desulfovibrionaceae</taxon>
    </lineage>
</organism>
<evidence type="ECO:0000313" key="2">
    <source>
        <dbReference type="EMBL" id="TDT86821.1"/>
    </source>
</evidence>
<dbReference type="Proteomes" id="UP000295506">
    <property type="component" value="Unassembled WGS sequence"/>
</dbReference>
<keyword evidence="1" id="KW-1133">Transmembrane helix</keyword>
<accession>A0AA94PL45</accession>
<name>A0AA94PL45_9BACT</name>
<dbReference type="EMBL" id="SOBK01000011">
    <property type="protein sequence ID" value="TDT86821.1"/>
    <property type="molecule type" value="Genomic_DNA"/>
</dbReference>
<keyword evidence="1" id="KW-0472">Membrane</keyword>
<feature type="transmembrane region" description="Helical" evidence="1">
    <location>
        <begin position="12"/>
        <end position="32"/>
    </location>
</feature>
<proteinExistence type="predicted"/>
<evidence type="ECO:0000313" key="3">
    <source>
        <dbReference type="Proteomes" id="UP000295506"/>
    </source>
</evidence>
<evidence type="ECO:0000256" key="1">
    <source>
        <dbReference type="SAM" id="Phobius"/>
    </source>
</evidence>
<gene>
    <name evidence="2" type="ORF">EDC59_111139</name>
</gene>
<sequence>MVSKRSRPGNRTGVGMFILILFLVAVSGVVYFQTDLLRMVEKEPGLSGLVSVRGGVSLEQLKLTAGEIGIINSAVDRYRDTFTGVKLVVDSVGRIDHVEPGTVLVMAVELQTSGELVVKSWSRKLPRSKLVAQLTSYMAKAADEYNEFKRFPDVKQNFKTLYI</sequence>